<comment type="caution">
    <text evidence="2">The sequence shown here is derived from an EMBL/GenBank/DDBJ whole genome shotgun (WGS) entry which is preliminary data.</text>
</comment>
<dbReference type="PROSITE" id="PS50943">
    <property type="entry name" value="HTH_CROC1"/>
    <property type="match status" value="1"/>
</dbReference>
<dbReference type="PANTHER" id="PTHR10098">
    <property type="entry name" value="RAPSYN-RELATED"/>
    <property type="match status" value="1"/>
</dbReference>
<dbReference type="Proteomes" id="UP000216498">
    <property type="component" value="Unassembled WGS sequence"/>
</dbReference>
<evidence type="ECO:0000313" key="2">
    <source>
        <dbReference type="EMBL" id="OZU87686.1"/>
    </source>
</evidence>
<gene>
    <name evidence="2" type="ORF">CIL03_15065</name>
</gene>
<evidence type="ECO:0000313" key="3">
    <source>
        <dbReference type="Proteomes" id="UP000216498"/>
    </source>
</evidence>
<dbReference type="Gene3D" id="1.25.40.10">
    <property type="entry name" value="Tetratricopeptide repeat domain"/>
    <property type="match status" value="1"/>
</dbReference>
<dbReference type="OrthoDB" id="252257at2"/>
<accession>A0A265N8P4</accession>
<name>A0A265N8P4_9BACI</name>
<sequence>MVEIGSFIKLQRTKKEMTQGELAKGIVSLSYLSKIENKKTDASPEIIQLLCTRLGIQLKDGFDASIQEKCKQWYNMLFEVNDKEEIITTYNELQEIMDTNLTDSLLMFEIHKIRYYLILGKLDKALVKINELNEMADSFDNLHKYYWYKFRGNYNSASGFFSQAMQLYKLAEEKSNRIDIEVKEIADLQYTIAITHSKLRNTLEVIEYAEKALDIYMKEYNFFRCAQSHIVLGISYRRIKMYEKAIKNYNLARHLGELNKDKQIIQLTNLNLGYLSSAKGDSKDAIHYYLQVVDDPEVEQNARLTSLTALIKEYYSINEIERTKEMIKKGFELIGTKDVEKHKVHYYVLNTYSYAINEQNNQFEKIVINELIPYLTNHKDYANIVVYANMLGNHFEELGKYKESVKYYKLANLTYEELVNL</sequence>
<dbReference type="SUPFAM" id="SSF47413">
    <property type="entry name" value="lambda repressor-like DNA-binding domains"/>
    <property type="match status" value="1"/>
</dbReference>
<organism evidence="2 3">
    <name type="scientific">Virgibacillus indicus</name>
    <dbReference type="NCBI Taxonomy" id="2024554"/>
    <lineage>
        <taxon>Bacteria</taxon>
        <taxon>Bacillati</taxon>
        <taxon>Bacillota</taxon>
        <taxon>Bacilli</taxon>
        <taxon>Bacillales</taxon>
        <taxon>Bacillaceae</taxon>
        <taxon>Virgibacillus</taxon>
    </lineage>
</organism>
<dbReference type="InterPro" id="IPR001387">
    <property type="entry name" value="Cro/C1-type_HTH"/>
</dbReference>
<keyword evidence="3" id="KW-1185">Reference proteome</keyword>
<reference evidence="2 3" key="1">
    <citation type="submission" date="2017-08" db="EMBL/GenBank/DDBJ databases">
        <title>Virgibacillus indicus sp. nov. and Virgibacillus profoundi sp. nov, two moderately halophilic bacteria isolated from marine sediment by using the Microfluidic Streak Plate.</title>
        <authorList>
            <person name="Xu B."/>
            <person name="Hu B."/>
            <person name="Wang J."/>
            <person name="Zhu Y."/>
            <person name="Huang L."/>
            <person name="Du W."/>
            <person name="Huang Y."/>
        </authorList>
    </citation>
    <scope>NUCLEOTIDE SEQUENCE [LARGE SCALE GENOMIC DNA]</scope>
    <source>
        <strain evidence="2 3">IO3-P2-C2</strain>
    </source>
</reference>
<dbReference type="Gene3D" id="1.10.260.40">
    <property type="entry name" value="lambda repressor-like DNA-binding domains"/>
    <property type="match status" value="1"/>
</dbReference>
<dbReference type="InterPro" id="IPR010982">
    <property type="entry name" value="Lambda_DNA-bd_dom_sf"/>
</dbReference>
<feature type="domain" description="HTH cro/C1-type" evidence="1">
    <location>
        <begin position="8"/>
        <end position="62"/>
    </location>
</feature>
<dbReference type="CDD" id="cd00093">
    <property type="entry name" value="HTH_XRE"/>
    <property type="match status" value="1"/>
</dbReference>
<dbReference type="InterPro" id="IPR011990">
    <property type="entry name" value="TPR-like_helical_dom_sf"/>
</dbReference>
<dbReference type="GO" id="GO:0003677">
    <property type="term" value="F:DNA binding"/>
    <property type="evidence" value="ECO:0007669"/>
    <property type="project" value="InterPro"/>
</dbReference>
<evidence type="ECO:0000259" key="1">
    <source>
        <dbReference type="PROSITE" id="PS50943"/>
    </source>
</evidence>
<proteinExistence type="predicted"/>
<dbReference type="SMART" id="SM00530">
    <property type="entry name" value="HTH_XRE"/>
    <property type="match status" value="1"/>
</dbReference>
<dbReference type="EMBL" id="NPMS01000008">
    <property type="protein sequence ID" value="OZU87686.1"/>
    <property type="molecule type" value="Genomic_DNA"/>
</dbReference>
<dbReference type="InterPro" id="IPR019734">
    <property type="entry name" value="TPR_rpt"/>
</dbReference>
<dbReference type="Pfam" id="PF01381">
    <property type="entry name" value="HTH_3"/>
    <property type="match status" value="1"/>
</dbReference>
<dbReference type="SMART" id="SM00028">
    <property type="entry name" value="TPR"/>
    <property type="match status" value="3"/>
</dbReference>
<dbReference type="PANTHER" id="PTHR10098:SF108">
    <property type="entry name" value="TETRATRICOPEPTIDE REPEAT PROTEIN 28"/>
    <property type="match status" value="1"/>
</dbReference>
<dbReference type="SUPFAM" id="SSF48452">
    <property type="entry name" value="TPR-like"/>
    <property type="match status" value="1"/>
</dbReference>
<dbReference type="AlphaFoldDB" id="A0A265N8P4"/>
<protein>
    <submittedName>
        <fullName evidence="2">Transcriptional regulator</fullName>
    </submittedName>
</protein>